<dbReference type="GO" id="GO:0000785">
    <property type="term" value="C:chromatin"/>
    <property type="evidence" value="ECO:0007669"/>
    <property type="project" value="TreeGrafter"/>
</dbReference>
<keyword evidence="1" id="KW-0539">Nucleus</keyword>
<dbReference type="SUPFAM" id="SSF49417">
    <property type="entry name" value="p53-like transcription factors"/>
    <property type="match status" value="1"/>
</dbReference>
<dbReference type="Pfam" id="PF00907">
    <property type="entry name" value="T-box"/>
    <property type="match status" value="1"/>
</dbReference>
<dbReference type="CDD" id="cd00182">
    <property type="entry name" value="T-box"/>
    <property type="match status" value="1"/>
</dbReference>
<keyword evidence="1" id="KW-0238">DNA-binding</keyword>
<protein>
    <submittedName>
        <fullName evidence="2">T-box transcription factor TBX6</fullName>
    </submittedName>
</protein>
<dbReference type="AlphaFoldDB" id="A0A095A484"/>
<dbReference type="InterPro" id="IPR046360">
    <property type="entry name" value="T-box_DNA-bd"/>
</dbReference>
<comment type="caution">
    <text evidence="1">Lacks conserved residue(s) required for the propagation of feature annotation.</text>
</comment>
<dbReference type="GO" id="GO:0001708">
    <property type="term" value="P:cell fate specification"/>
    <property type="evidence" value="ECO:0007669"/>
    <property type="project" value="TreeGrafter"/>
</dbReference>
<dbReference type="PANTHER" id="PTHR11267">
    <property type="entry name" value="T-BOX PROTEIN-RELATED"/>
    <property type="match status" value="1"/>
</dbReference>
<dbReference type="EMBL" id="KL252029">
    <property type="protein sequence ID" value="KGB41667.1"/>
    <property type="molecule type" value="Genomic_DNA"/>
</dbReference>
<sequence length="564" mass="65931">MEFHYPSAYSTPTTLNNLQMNNHEKIISLQNMNDPFNMSTNSLHYNLRHVPSCSSELQYNHSIKQYEVQEVEEVEEEKEKEEQVEVEVKDHEEHETMKQFDVFDISPQLNFGESSSSIETFNNLSSYFNPSNEYNTHIDWLSQLSQTTTTATATTTNCESILTNKNSYPLITRSQSNFNQYNWDNYPPSTIINNQFNTIYEENINDNQYFQEHSTQILNGSYFPSYNQYINIYDNYNHEQKRKQYKKHINHETINYKNRLKSILPQQQQQQQRSSSSPSSQQQPSKATTTTTTTTKLTKLFHITNEQLNTLTWIPITHHFKHKRIFPSLSVYVFGLNPNDQYIFLLDMLLIQPHIFKHQGDRWIISSQSEVLNHSHTLEGKYYIQEESPKTGAYWMESGVNFTRVKITNTKEIKPYKNMIHVNSMHYYIPRISVVRLNHLMDNQSNYYHPTSSSSGISSQSNQLELIGSYIIPGTQFYTVTAYQNPDVIRIKINNNPFAKGFRNRQDTDDFNDLAVLSVMNSRNKYMTTITSTTMSPSSTSLSVSSINFSKKKHINYSNENYQC</sequence>
<dbReference type="Gene3D" id="2.60.40.820">
    <property type="entry name" value="Transcription factor, T-box"/>
    <property type="match status" value="1"/>
</dbReference>
<gene>
    <name evidence="2" type="ORF">MS3_10208</name>
</gene>
<dbReference type="GO" id="GO:0000981">
    <property type="term" value="F:DNA-binding transcription factor activity, RNA polymerase II-specific"/>
    <property type="evidence" value="ECO:0007669"/>
    <property type="project" value="TreeGrafter"/>
</dbReference>
<dbReference type="PROSITE" id="PS50252">
    <property type="entry name" value="TBOX_3"/>
    <property type="match status" value="1"/>
</dbReference>
<dbReference type="GO" id="GO:0000978">
    <property type="term" value="F:RNA polymerase II cis-regulatory region sequence-specific DNA binding"/>
    <property type="evidence" value="ECO:0007669"/>
    <property type="project" value="InterPro"/>
</dbReference>
<comment type="subcellular location">
    <subcellularLocation>
        <location evidence="1">Nucleus</location>
    </subcellularLocation>
</comment>
<dbReference type="PRINTS" id="PR00937">
    <property type="entry name" value="TBOX"/>
</dbReference>
<dbReference type="SMART" id="SM00425">
    <property type="entry name" value="TBOX"/>
    <property type="match status" value="1"/>
</dbReference>
<proteinExistence type="predicted"/>
<dbReference type="InterPro" id="IPR036960">
    <property type="entry name" value="T-box_sf"/>
</dbReference>
<reference evidence="2" key="1">
    <citation type="journal article" date="2012" name="Nat. Genet.">
        <title>Whole-genome sequence of Schistosoma haematobium.</title>
        <authorList>
            <person name="Young N.D."/>
            <person name="Jex A.R."/>
            <person name="Li B."/>
            <person name="Liu S."/>
            <person name="Yang L."/>
            <person name="Xiong Z."/>
            <person name="Li Y."/>
            <person name="Cantacessi C."/>
            <person name="Hall R.S."/>
            <person name="Xu X."/>
            <person name="Chen F."/>
            <person name="Wu X."/>
            <person name="Zerlotini A."/>
            <person name="Oliveira G."/>
            <person name="Hofmann A."/>
            <person name="Zhang G."/>
            <person name="Fang X."/>
            <person name="Kang Y."/>
            <person name="Campbell B.E."/>
            <person name="Loukas A."/>
            <person name="Ranganathan S."/>
            <person name="Rollinson D."/>
            <person name="Rinaldi G."/>
            <person name="Brindley P.J."/>
            <person name="Yang H."/>
            <person name="Wang J."/>
            <person name="Wang J."/>
            <person name="Gasser R.B."/>
        </authorList>
    </citation>
    <scope>NUCLEOTIDE SEQUENCE [LARGE SCALE GENOMIC DNA]</scope>
</reference>
<evidence type="ECO:0000256" key="1">
    <source>
        <dbReference type="PROSITE-ProRule" id="PRU00201"/>
    </source>
</evidence>
<dbReference type="InterPro" id="IPR008967">
    <property type="entry name" value="p53-like_TF_DNA-bd_sf"/>
</dbReference>
<dbReference type="InterPro" id="IPR001699">
    <property type="entry name" value="TF_T-box"/>
</dbReference>
<dbReference type="GO" id="GO:0045893">
    <property type="term" value="P:positive regulation of DNA-templated transcription"/>
    <property type="evidence" value="ECO:0007669"/>
    <property type="project" value="InterPro"/>
</dbReference>
<dbReference type="GO" id="GO:0005634">
    <property type="term" value="C:nucleus"/>
    <property type="evidence" value="ECO:0007669"/>
    <property type="project" value="UniProtKB-SubCell"/>
</dbReference>
<dbReference type="PANTHER" id="PTHR11267:SF181">
    <property type="entry name" value="OPTOMOTOR-BLIND PROTEIN"/>
    <property type="match status" value="1"/>
</dbReference>
<dbReference type="STRING" id="6185.A0A095A484"/>
<organism evidence="2">
    <name type="scientific">Schistosoma haematobium</name>
    <name type="common">Blood fluke</name>
    <dbReference type="NCBI Taxonomy" id="6185"/>
    <lineage>
        <taxon>Eukaryota</taxon>
        <taxon>Metazoa</taxon>
        <taxon>Spiralia</taxon>
        <taxon>Lophotrochozoa</taxon>
        <taxon>Platyhelminthes</taxon>
        <taxon>Trematoda</taxon>
        <taxon>Digenea</taxon>
        <taxon>Strigeidida</taxon>
        <taxon>Schistosomatoidea</taxon>
        <taxon>Schistosomatidae</taxon>
        <taxon>Schistosoma</taxon>
    </lineage>
</organism>
<evidence type="ECO:0000313" key="2">
    <source>
        <dbReference type="EMBL" id="KGB41667.1"/>
    </source>
</evidence>
<name>A0A095A484_SCHHA</name>
<accession>A0A095A484</accession>